<dbReference type="GO" id="GO:0008840">
    <property type="term" value="F:4-hydroxy-tetrahydrodipicolinate synthase activity"/>
    <property type="evidence" value="ECO:0007669"/>
    <property type="project" value="TreeGrafter"/>
</dbReference>
<dbReference type="PIRSF" id="PIRSF001365">
    <property type="entry name" value="DHDPS"/>
    <property type="match status" value="1"/>
</dbReference>
<name>A0A1G7H4V6_9RHOB</name>
<dbReference type="InterPro" id="IPR002220">
    <property type="entry name" value="DapA-like"/>
</dbReference>
<feature type="active site" description="Schiff-base intermediate with substrate" evidence="4">
    <location>
        <position position="163"/>
    </location>
</feature>
<feature type="binding site" evidence="5">
    <location>
        <position position="47"/>
    </location>
    <ligand>
        <name>pyruvate</name>
        <dbReference type="ChEBI" id="CHEBI:15361"/>
    </ligand>
</feature>
<organism evidence="6 7">
    <name type="scientific">Limimaricola pyoseonensis</name>
    <dbReference type="NCBI Taxonomy" id="521013"/>
    <lineage>
        <taxon>Bacteria</taxon>
        <taxon>Pseudomonadati</taxon>
        <taxon>Pseudomonadota</taxon>
        <taxon>Alphaproteobacteria</taxon>
        <taxon>Rhodobacterales</taxon>
        <taxon>Paracoccaceae</taxon>
        <taxon>Limimaricola</taxon>
    </lineage>
</organism>
<dbReference type="CDD" id="cd00408">
    <property type="entry name" value="DHDPS-like"/>
    <property type="match status" value="1"/>
</dbReference>
<dbReference type="SMART" id="SM01130">
    <property type="entry name" value="DHDPS"/>
    <property type="match status" value="1"/>
</dbReference>
<dbReference type="STRING" id="521013.SAMN04488567_3079"/>
<dbReference type="PRINTS" id="PR00146">
    <property type="entry name" value="DHPICSNTHASE"/>
</dbReference>
<dbReference type="PANTHER" id="PTHR12128">
    <property type="entry name" value="DIHYDRODIPICOLINATE SYNTHASE"/>
    <property type="match status" value="1"/>
</dbReference>
<evidence type="ECO:0000256" key="3">
    <source>
        <dbReference type="PIRNR" id="PIRNR001365"/>
    </source>
</evidence>
<accession>A0A1G7H4V6</accession>
<comment type="similarity">
    <text evidence="1 3">Belongs to the DapA family.</text>
</comment>
<dbReference type="Pfam" id="PF00701">
    <property type="entry name" value="DHDPS"/>
    <property type="match status" value="1"/>
</dbReference>
<keyword evidence="7" id="KW-1185">Reference proteome</keyword>
<dbReference type="Gene3D" id="3.20.20.70">
    <property type="entry name" value="Aldolase class I"/>
    <property type="match status" value="1"/>
</dbReference>
<proteinExistence type="inferred from homology"/>
<dbReference type="PANTHER" id="PTHR12128:SF66">
    <property type="entry name" value="4-HYDROXY-2-OXOGLUTARATE ALDOLASE, MITOCHONDRIAL"/>
    <property type="match status" value="1"/>
</dbReference>
<evidence type="ECO:0000256" key="4">
    <source>
        <dbReference type="PIRSR" id="PIRSR001365-1"/>
    </source>
</evidence>
<dbReference type="InterPro" id="IPR013785">
    <property type="entry name" value="Aldolase_TIM"/>
</dbReference>
<evidence type="ECO:0000256" key="2">
    <source>
        <dbReference type="ARBA" id="ARBA00023239"/>
    </source>
</evidence>
<feature type="active site" description="Proton donor/acceptor" evidence="4">
    <location>
        <position position="135"/>
    </location>
</feature>
<evidence type="ECO:0000313" key="7">
    <source>
        <dbReference type="Proteomes" id="UP000198922"/>
    </source>
</evidence>
<dbReference type="OrthoDB" id="9778880at2"/>
<reference evidence="7" key="1">
    <citation type="submission" date="2016-10" db="EMBL/GenBank/DDBJ databases">
        <authorList>
            <person name="Varghese N."/>
            <person name="Submissions S."/>
        </authorList>
    </citation>
    <scope>NUCLEOTIDE SEQUENCE [LARGE SCALE GENOMIC DNA]</scope>
    <source>
        <strain evidence="7">DSM 21424</strain>
    </source>
</reference>
<sequence>MTIFTGLSAFPITPADAEGRVDADALSRLLERLCAAGVDSIGLLGSTGGYAYLSREERGRAVSAAAEAVAGRVPLIAGVGALRTDTAMALAREAEKAGADGLLLAPMSYTPLTDEEVHEHFRAVAAATSLPLCIYNNPGTTHFRFGLPLLQRLADLPGVEGVKMPLPAGTALAEDLAALRAGLPEGFAVGYSGDWGCTEALLAGADAWFSVAGGLWPGPTLELARAAQAGDRDGTARIEAAFMPLWELFKEFGSLRVVHAAANLMDLTQARPPRPILPLTGADLDRVAAALARVEAVA</sequence>
<dbReference type="AlphaFoldDB" id="A0A1G7H4V6"/>
<evidence type="ECO:0000256" key="1">
    <source>
        <dbReference type="ARBA" id="ARBA00007592"/>
    </source>
</evidence>
<dbReference type="Proteomes" id="UP000198922">
    <property type="component" value="Unassembled WGS sequence"/>
</dbReference>
<keyword evidence="2 3" id="KW-0456">Lyase</keyword>
<dbReference type="SUPFAM" id="SSF51569">
    <property type="entry name" value="Aldolase"/>
    <property type="match status" value="1"/>
</dbReference>
<dbReference type="GO" id="GO:0005829">
    <property type="term" value="C:cytosol"/>
    <property type="evidence" value="ECO:0007669"/>
    <property type="project" value="TreeGrafter"/>
</dbReference>
<dbReference type="RefSeq" id="WP_090113446.1">
    <property type="nucleotide sequence ID" value="NZ_FNAT01000005.1"/>
</dbReference>
<gene>
    <name evidence="6" type="ORF">SAMN04488567_3079</name>
</gene>
<evidence type="ECO:0000313" key="6">
    <source>
        <dbReference type="EMBL" id="SDE95446.1"/>
    </source>
</evidence>
<evidence type="ECO:0000256" key="5">
    <source>
        <dbReference type="PIRSR" id="PIRSR001365-2"/>
    </source>
</evidence>
<protein>
    <submittedName>
        <fullName evidence="6">4-hydroxy-tetrahydrodipicolinate synthase</fullName>
    </submittedName>
</protein>
<dbReference type="EMBL" id="FNAT01000005">
    <property type="protein sequence ID" value="SDE95446.1"/>
    <property type="molecule type" value="Genomic_DNA"/>
</dbReference>